<evidence type="ECO:0000313" key="2">
    <source>
        <dbReference type="EMBL" id="ETW93499.1"/>
    </source>
</evidence>
<keyword evidence="3" id="KW-1185">Reference proteome</keyword>
<evidence type="ECO:0000313" key="3">
    <source>
        <dbReference type="Proteomes" id="UP000019140"/>
    </source>
</evidence>
<dbReference type="AlphaFoldDB" id="W4L6H9"/>
<dbReference type="InterPro" id="IPR014914">
    <property type="entry name" value="RES_dom"/>
</dbReference>
<evidence type="ECO:0000259" key="1">
    <source>
        <dbReference type="SMART" id="SM00953"/>
    </source>
</evidence>
<dbReference type="HOGENOM" id="CLU_133611_0_1_7"/>
<comment type="caution">
    <text evidence="2">The sequence shown here is derived from an EMBL/GenBank/DDBJ whole genome shotgun (WGS) entry which is preliminary data.</text>
</comment>
<dbReference type="SMART" id="SM00953">
    <property type="entry name" value="RES"/>
    <property type="match status" value="1"/>
</dbReference>
<name>W4L6H9_9BACT</name>
<gene>
    <name evidence="2" type="ORF">ETSY2_51310</name>
</gene>
<reference evidence="2 3" key="1">
    <citation type="journal article" date="2014" name="Nature">
        <title>An environmental bacterial taxon with a large and distinct metabolic repertoire.</title>
        <authorList>
            <person name="Wilson M.C."/>
            <person name="Mori T."/>
            <person name="Ruckert C."/>
            <person name="Uria A.R."/>
            <person name="Helf M.J."/>
            <person name="Takada K."/>
            <person name="Gernert C."/>
            <person name="Steffens U.A."/>
            <person name="Heycke N."/>
            <person name="Schmitt S."/>
            <person name="Rinke C."/>
            <person name="Helfrich E.J."/>
            <person name="Brachmann A.O."/>
            <person name="Gurgui C."/>
            <person name="Wakimoto T."/>
            <person name="Kracht M."/>
            <person name="Crusemann M."/>
            <person name="Hentschel U."/>
            <person name="Abe I."/>
            <person name="Matsunaga S."/>
            <person name="Kalinowski J."/>
            <person name="Takeyama H."/>
            <person name="Piel J."/>
        </authorList>
    </citation>
    <scope>NUCLEOTIDE SEQUENCE [LARGE SCALE GENOMIC DNA]</scope>
    <source>
        <strain evidence="3">TSY2</strain>
    </source>
</reference>
<dbReference type="EMBL" id="AZHX01002635">
    <property type="protein sequence ID" value="ETW93499.1"/>
    <property type="molecule type" value="Genomic_DNA"/>
</dbReference>
<dbReference type="PATRIC" id="fig|1429439.4.peg.8396"/>
<dbReference type="Proteomes" id="UP000019140">
    <property type="component" value="Unassembled WGS sequence"/>
</dbReference>
<organism evidence="2 3">
    <name type="scientific">Candidatus Entotheonella gemina</name>
    <dbReference type="NCBI Taxonomy" id="1429439"/>
    <lineage>
        <taxon>Bacteria</taxon>
        <taxon>Pseudomonadati</taxon>
        <taxon>Nitrospinota/Tectimicrobiota group</taxon>
        <taxon>Candidatus Tectimicrobiota</taxon>
        <taxon>Candidatus Entotheonellia</taxon>
        <taxon>Candidatus Entotheonellales</taxon>
        <taxon>Candidatus Entotheonellaceae</taxon>
        <taxon>Candidatus Entotheonella</taxon>
    </lineage>
</organism>
<sequence length="155" mass="17770">MIRSWRLVQADYAAHAFDGEGARLYGGRWNSPGRPAVYTAGSLALAALEVLVHLKSRASLALYMKSWIEFDEAWVTTVTIEELPRNWRQGRAPEQTQRQGDHWLEVGETPVLRVPSVVIPEEWNYIFNPLHPQFTETIRSQPEPFIFDPRLVDPS</sequence>
<accession>W4L6H9</accession>
<feature type="domain" description="RES" evidence="1">
    <location>
        <begin position="16"/>
        <end position="141"/>
    </location>
</feature>
<dbReference type="Pfam" id="PF08808">
    <property type="entry name" value="RES"/>
    <property type="match status" value="1"/>
</dbReference>
<protein>
    <recommendedName>
        <fullName evidence="1">RES domain-containing protein</fullName>
    </recommendedName>
</protein>
<proteinExistence type="predicted"/>